<evidence type="ECO:0000313" key="1">
    <source>
        <dbReference type="EMBL" id="KAH7253783.1"/>
    </source>
</evidence>
<keyword evidence="2" id="KW-1185">Reference proteome</keyword>
<gene>
    <name evidence="1" type="ORF">BKA55DRAFT_737541</name>
</gene>
<dbReference type="PANTHER" id="PTHR32387:SF0">
    <property type="entry name" value="PROTEIN NO VEIN"/>
    <property type="match status" value="1"/>
</dbReference>
<organism evidence="1 2">
    <name type="scientific">Fusarium redolens</name>
    <dbReference type="NCBI Taxonomy" id="48865"/>
    <lineage>
        <taxon>Eukaryota</taxon>
        <taxon>Fungi</taxon>
        <taxon>Dikarya</taxon>
        <taxon>Ascomycota</taxon>
        <taxon>Pezizomycotina</taxon>
        <taxon>Sordariomycetes</taxon>
        <taxon>Hypocreomycetidae</taxon>
        <taxon>Hypocreales</taxon>
        <taxon>Nectriaceae</taxon>
        <taxon>Fusarium</taxon>
        <taxon>Fusarium redolens species complex</taxon>
    </lineage>
</organism>
<dbReference type="InterPro" id="IPR052957">
    <property type="entry name" value="Auxin_embryo_med"/>
</dbReference>
<comment type="caution">
    <text evidence="1">The sequence shown here is derived from an EMBL/GenBank/DDBJ whole genome shotgun (WGS) entry which is preliminary data.</text>
</comment>
<proteinExistence type="predicted"/>
<protein>
    <submittedName>
        <fullName evidence="1">Uncharacterized protein</fullName>
    </submittedName>
</protein>
<evidence type="ECO:0000313" key="2">
    <source>
        <dbReference type="Proteomes" id="UP000720189"/>
    </source>
</evidence>
<accession>A0A9P9KA77</accession>
<dbReference type="OrthoDB" id="1262810at2759"/>
<sequence>MASEQEARSLNGEIKLGKHIGNSTKSLLHELLRFTNGRVFTKAIAAERPRSVVFRILGSDRILIEYNDDGLTKADLEAIRWPASEEQLKASNFKEIFIACKKVHIQSGNFSFEFQHNILDLTDSTISPVWVSSAEIAPINLTRITLHLHDQGSKEDVENLRKIIHHQFEELHDATLLFLKELEFMRIEFCDMNDKIHRSKSWKKENVDEYRVLVTVTSIGQGKVSTDSQLYHLTEQPLDHLATSIILAFPLTDDFKPRADDTIVRKLFNFVPLRTWSYGFHVHSDFSIQDERHDMATASLAQMFRLSDQFATAFCQAILQFLEHPTLCYHWSLFLAPRGILPDPFGVTLDTSVRLCKAQNPILGSRKPKHWRLISHLAFLGSDFEDSDKKPLLEDPMNDAFLSPEYPPTVALELKKYGLAALTSTQFLHLLEMDLRSPNSKMHTETSKDWQNAVARLLSKTFTHDGYSRMKSLPLIQLTDGSWTSITSGPVYFSTAGNVCIPEALDLRVASHLASREPEQRSLYQQLGVFQATVIQVRQMILDCFKSSSTLSLEDVQSYLHYLYLTHQSFDPDSEHPYQEVRVFTMDMKLQCPQNTVIYLSGTGDPYSLESFLDPALLVANLQNNFLHPEISNNGPKQPSLFHPSWKSWLCKCVGIRERLSLSGPKSVAKSKSTKDDSSAADENGLLSTSLEFVSKHRPDKFLGVLEHLWALEGPAILKSPALVLKIKSFPSPTLCNVESSQELQETWVPSKHLRSCVSNFMEHPNEFPLLKLDEERDVDLALTSKWGFLTKHFGVKWKYDMSFLLEILKSIRRHSGTILSSSQIEKVLALYAAIGARFRLSTTDEKEQALDFFNDSAILYIDDQGPAWTGSSSCLWAAPPDMVSADSLKVFYEKMSYDEQQLTVLTDLFHNELNIQNATAEDLVQELSILRDEGCEDVTRVAGIYKYLNQMTESSDIIRRIKRGFEDCELILVKQNDFTEWFSASDCFWSEANTTELSSSLKQCYPDLKDFFLDKVGIKISAYDELLNTTSNEPHAIKMAVFSFMHEVGELIPRFPAKPIQTAKIFPVRYPDGTVSLCSVETEFAIADRENLRRELEEKVKILDFNLKESRCLWPFFEWLEIEDRYLSRCVKELVTISPNDSSLLHGSKICDLRRKSYHITRVASTFGTYGPCGDAAMLFQRLKTLRVVEFSSMSSTLEMTQDEEIVRSTPKPTIAHVSDYNINFTIYVPKDKKAQQLCLFSVLPRILEKWLRQDVYTRHTSEVVSALTSIIASDVSVLDEILEDQGIIELPFERHDLDDTQISSIGKSTRKIVVKLPGEDERKTLVLRERESASEVANRDASV</sequence>
<dbReference type="RefSeq" id="XP_046050030.1">
    <property type="nucleotide sequence ID" value="XM_046201367.1"/>
</dbReference>
<reference evidence="1" key="1">
    <citation type="journal article" date="2021" name="Nat. Commun.">
        <title>Genetic determinants of endophytism in the Arabidopsis root mycobiome.</title>
        <authorList>
            <person name="Mesny F."/>
            <person name="Miyauchi S."/>
            <person name="Thiergart T."/>
            <person name="Pickel B."/>
            <person name="Atanasova L."/>
            <person name="Karlsson M."/>
            <person name="Huettel B."/>
            <person name="Barry K.W."/>
            <person name="Haridas S."/>
            <person name="Chen C."/>
            <person name="Bauer D."/>
            <person name="Andreopoulos W."/>
            <person name="Pangilinan J."/>
            <person name="LaButti K."/>
            <person name="Riley R."/>
            <person name="Lipzen A."/>
            <person name="Clum A."/>
            <person name="Drula E."/>
            <person name="Henrissat B."/>
            <person name="Kohler A."/>
            <person name="Grigoriev I.V."/>
            <person name="Martin F.M."/>
            <person name="Hacquard S."/>
        </authorList>
    </citation>
    <scope>NUCLEOTIDE SEQUENCE</scope>
    <source>
        <strain evidence="1">MPI-CAGE-AT-0023</strain>
    </source>
</reference>
<dbReference type="PANTHER" id="PTHR32387">
    <property type="entry name" value="WU:FJ29H11"/>
    <property type="match status" value="1"/>
</dbReference>
<name>A0A9P9KA77_FUSRE</name>
<dbReference type="EMBL" id="JAGMUX010000007">
    <property type="protein sequence ID" value="KAH7253783.1"/>
    <property type="molecule type" value="Genomic_DNA"/>
</dbReference>
<dbReference type="Proteomes" id="UP000720189">
    <property type="component" value="Unassembled WGS sequence"/>
</dbReference>
<dbReference type="GeneID" id="70231321"/>